<protein>
    <submittedName>
        <fullName evidence="2">Uncharacterized protein</fullName>
    </submittedName>
</protein>
<keyword evidence="3" id="KW-1185">Reference proteome</keyword>
<dbReference type="STRING" id="980251.GCA_001642875_02419"/>
<evidence type="ECO:0000313" key="2">
    <source>
        <dbReference type="EMBL" id="QEG20548.1"/>
    </source>
</evidence>
<dbReference type="InterPro" id="IPR011446">
    <property type="entry name" value="BBP7"/>
</dbReference>
<dbReference type="Pfam" id="PF07585">
    <property type="entry name" value="BBP7"/>
    <property type="match status" value="1"/>
</dbReference>
<reference evidence="2 3" key="1">
    <citation type="submission" date="2019-08" db="EMBL/GenBank/DDBJ databases">
        <title>Deep-cultivation of Planctomycetes and their phenomic and genomic characterization uncovers novel biology.</title>
        <authorList>
            <person name="Wiegand S."/>
            <person name="Jogler M."/>
            <person name="Boedeker C."/>
            <person name="Pinto D."/>
            <person name="Vollmers J."/>
            <person name="Rivas-Marin E."/>
            <person name="Kohn T."/>
            <person name="Peeters S.H."/>
            <person name="Heuer A."/>
            <person name="Rast P."/>
            <person name="Oberbeckmann S."/>
            <person name="Bunk B."/>
            <person name="Jeske O."/>
            <person name="Meyerdierks A."/>
            <person name="Storesund J.E."/>
            <person name="Kallscheuer N."/>
            <person name="Luecker S."/>
            <person name="Lage O.M."/>
            <person name="Pohl T."/>
            <person name="Merkel B.J."/>
            <person name="Hornburger P."/>
            <person name="Mueller R.-W."/>
            <person name="Bruemmer F."/>
            <person name="Labrenz M."/>
            <person name="Spormann A.M."/>
            <person name="Op den Camp H."/>
            <person name="Overmann J."/>
            <person name="Amann R."/>
            <person name="Jetten M.S.M."/>
            <person name="Mascher T."/>
            <person name="Medema M.H."/>
            <person name="Devos D.P."/>
            <person name="Kaster A.-K."/>
            <person name="Ovreas L."/>
            <person name="Rohde M."/>
            <person name="Galperin M.Y."/>
            <person name="Jogler C."/>
        </authorList>
    </citation>
    <scope>NUCLEOTIDE SEQUENCE [LARGE SCALE GENOMIC DNA]</scope>
    <source>
        <strain evidence="2 3">FC18</strain>
    </source>
</reference>
<feature type="signal peptide" evidence="1">
    <location>
        <begin position="1"/>
        <end position="23"/>
    </location>
</feature>
<dbReference type="AlphaFoldDB" id="A0A5B9P2H7"/>
<dbReference type="OrthoDB" id="292710at2"/>
<evidence type="ECO:0000256" key="1">
    <source>
        <dbReference type="SAM" id="SignalP"/>
    </source>
</evidence>
<dbReference type="EMBL" id="CP042912">
    <property type="protein sequence ID" value="QEG20548.1"/>
    <property type="molecule type" value="Genomic_DNA"/>
</dbReference>
<evidence type="ECO:0000313" key="3">
    <source>
        <dbReference type="Proteomes" id="UP000322214"/>
    </source>
</evidence>
<accession>A0A5B9P2H7</accession>
<dbReference type="KEGG" id="mff:MFFC18_03970"/>
<dbReference type="Proteomes" id="UP000322214">
    <property type="component" value="Chromosome"/>
</dbReference>
<feature type="chain" id="PRO_5023090319" evidence="1">
    <location>
        <begin position="24"/>
        <end position="546"/>
    </location>
</feature>
<keyword evidence="1" id="KW-0732">Signal</keyword>
<sequence length="546" mass="57872" precursor="true">MKRMWQNWLAIVTLVTMVGTANAQHGWNQPSEIGSYQSILSRAGYGNNMGSLGQGMMQPGVPMQGSAMEGGAMVQGSTAMYGMNGVQSGAVNGGATMMSAPTGAVHGSVLQGGSMGGVVGSAATAGQVMSTPMAGAVPMQSAMPMQSMAPMATAAPMISAPAMGGMVNTGTSFVGSTPMASPSMCNSSLFAGSAGSACAAPVYSTPIYQQAVMAPTYVAAPQRPRANYTIGLTGMYFQRDYEDNRFLAQNPSGDTLYTNDADEQTFDGFGVTLASRNASGSGMEVGYWALNPGRSAAILTGANVATNIQGLDQLIHVSSGRDLYDIYANTVAQTIVRETDINNLEFNVLRNGGTFCGRNNRKGFYELLGGFRWFEFNESLQYTSSIDNVAYPLVPSDFFYNLEARNRLLGFQLGARNEYCLGSKLRLFSGVKGGVFNNNIRTMQNITDLNGEIAQVNGGPSAGRPFSYNDEKNDVAFLGELDFGVLYHLSCRTRIRLGYRAIGVSGVALAADQMPYDYTDPNELLSANSNGSLMLGGGYYGLEFCF</sequence>
<gene>
    <name evidence="2" type="ORF">MFFC18_03970</name>
</gene>
<organism evidence="2 3">
    <name type="scientific">Mariniblastus fucicola</name>
    <dbReference type="NCBI Taxonomy" id="980251"/>
    <lineage>
        <taxon>Bacteria</taxon>
        <taxon>Pseudomonadati</taxon>
        <taxon>Planctomycetota</taxon>
        <taxon>Planctomycetia</taxon>
        <taxon>Pirellulales</taxon>
        <taxon>Pirellulaceae</taxon>
        <taxon>Mariniblastus</taxon>
    </lineage>
</organism>
<dbReference type="RefSeq" id="WP_075084840.1">
    <property type="nucleotide sequence ID" value="NZ_CP042912.1"/>
</dbReference>
<name>A0A5B9P2H7_9BACT</name>
<proteinExistence type="predicted"/>